<name>A0ABP8R2A9_9SPHI</name>
<evidence type="ECO:0000256" key="1">
    <source>
        <dbReference type="SAM" id="Phobius"/>
    </source>
</evidence>
<dbReference type="RefSeq" id="WP_345066910.1">
    <property type="nucleotide sequence ID" value="NZ_BAABGR010000015.1"/>
</dbReference>
<proteinExistence type="predicted"/>
<accession>A0ABP8R2A9</accession>
<evidence type="ECO:0000313" key="3">
    <source>
        <dbReference type="Proteomes" id="UP001500394"/>
    </source>
</evidence>
<evidence type="ECO:0008006" key="4">
    <source>
        <dbReference type="Google" id="ProtNLM"/>
    </source>
</evidence>
<comment type="caution">
    <text evidence="2">The sequence shown here is derived from an EMBL/GenBank/DDBJ whole genome shotgun (WGS) entry which is preliminary data.</text>
</comment>
<dbReference type="Proteomes" id="UP001500394">
    <property type="component" value="Unassembled WGS sequence"/>
</dbReference>
<feature type="transmembrane region" description="Helical" evidence="1">
    <location>
        <begin position="12"/>
        <end position="32"/>
    </location>
</feature>
<evidence type="ECO:0000313" key="2">
    <source>
        <dbReference type="EMBL" id="GAA4516194.1"/>
    </source>
</evidence>
<organism evidence="2 3">
    <name type="scientific">Sphingobacterium thermophilum</name>
    <dbReference type="NCBI Taxonomy" id="768534"/>
    <lineage>
        <taxon>Bacteria</taxon>
        <taxon>Pseudomonadati</taxon>
        <taxon>Bacteroidota</taxon>
        <taxon>Sphingobacteriia</taxon>
        <taxon>Sphingobacteriales</taxon>
        <taxon>Sphingobacteriaceae</taxon>
        <taxon>Sphingobacterium</taxon>
    </lineage>
</organism>
<keyword evidence="1" id="KW-0472">Membrane</keyword>
<keyword evidence="3" id="KW-1185">Reference proteome</keyword>
<keyword evidence="1" id="KW-1133">Transmembrane helix</keyword>
<protein>
    <recommendedName>
        <fullName evidence="4">DUF4157 domain-containing protein</fullName>
    </recommendedName>
</protein>
<reference evidence="3" key="1">
    <citation type="journal article" date="2019" name="Int. J. Syst. Evol. Microbiol.">
        <title>The Global Catalogue of Microorganisms (GCM) 10K type strain sequencing project: providing services to taxonomists for standard genome sequencing and annotation.</title>
        <authorList>
            <consortium name="The Broad Institute Genomics Platform"/>
            <consortium name="The Broad Institute Genome Sequencing Center for Infectious Disease"/>
            <person name="Wu L."/>
            <person name="Ma J."/>
        </authorList>
    </citation>
    <scope>NUCLEOTIDE SEQUENCE [LARGE SCALE GENOMIC DNA]</scope>
    <source>
        <strain evidence="3">JCM 17858</strain>
    </source>
</reference>
<sequence>MKGKVIVSRFWTRFFSLGKAEAITLFPFIFIYKKGLKKDIILLNHERIHICQALELFVVGFYLWYVLEFLFRFLRHKNFDKAYRNISFEREAFAHESNIGYLKQRKRWAFRKYL</sequence>
<feature type="transmembrane region" description="Helical" evidence="1">
    <location>
        <begin position="52"/>
        <end position="74"/>
    </location>
</feature>
<keyword evidence="1" id="KW-0812">Transmembrane</keyword>
<gene>
    <name evidence="2" type="ORF">GCM10023173_15080</name>
</gene>
<dbReference type="EMBL" id="BAABGR010000015">
    <property type="protein sequence ID" value="GAA4516194.1"/>
    <property type="molecule type" value="Genomic_DNA"/>
</dbReference>